<dbReference type="SUPFAM" id="SSF48452">
    <property type="entry name" value="TPR-like"/>
    <property type="match status" value="2"/>
</dbReference>
<gene>
    <name evidence="2" type="ORF">Prum_011160</name>
</gene>
<evidence type="ECO:0000256" key="1">
    <source>
        <dbReference type="SAM" id="Phobius"/>
    </source>
</evidence>
<dbReference type="Pfam" id="PF13374">
    <property type="entry name" value="TPR_10"/>
    <property type="match status" value="1"/>
</dbReference>
<dbReference type="PANTHER" id="PTHR19959">
    <property type="entry name" value="KINESIN LIGHT CHAIN"/>
    <property type="match status" value="1"/>
</dbReference>
<dbReference type="PANTHER" id="PTHR19959:SF119">
    <property type="entry name" value="FUNGAL LIPASE-LIKE DOMAIN-CONTAINING PROTEIN"/>
    <property type="match status" value="1"/>
</dbReference>
<evidence type="ECO:0000313" key="3">
    <source>
        <dbReference type="Proteomes" id="UP000482960"/>
    </source>
</evidence>
<keyword evidence="1" id="KW-0812">Transmembrane</keyword>
<dbReference type="SMART" id="SM00028">
    <property type="entry name" value="TPR"/>
    <property type="match status" value="5"/>
</dbReference>
<comment type="caution">
    <text evidence="2">The sequence shown here is derived from an EMBL/GenBank/DDBJ whole genome shotgun (WGS) entry which is preliminary data.</text>
</comment>
<sequence>MSVTQVVKVESGFGYGLIGADLHVFADRGPVYVLTCHQPAPPSDPAWLPEQPSRLLNARHRIVPFRGRDDELARLSRWRDGRGMSAMWLHGAGGAGKTRLAAEFADLSAAAGWKVVDTRHGPGTVIPPPGSQDLTLDGAAGLLMVVDYADRWPLTHLAWLMSNAILHRGVPTRLLLLARSAYAWQAVRSSVEELDGSVHDLPLGPLPADRERMFLAARDAFAGRYGIAPETVAVPARLNDPEFGLTLTVHMAALVAVDAGARQGGTAGDAAAGDPAALSAYLLDREHRHWTRLHESRVDGLEFGTAPSEMTRLVFTAALTGATAYDSGVQILRSLDLPGHPDALLADHARCYPATEPATVLEPLYPDRLAEDFLALTLPGHPAHGYQSRPWAPSTMATLVHGGATTYAGRALTFLAAAAAPGRWPHVAEHLAVVLRDAPELALTGGSATLGALADIDDLDPAVLAALDPLLPERAQADLDLGLAAIARRRADQATASGMTGEPLAALFVTLARRYVNAGLFEPALDAATRVTALVDGRGAVAAAGAYERSRALSGLGRRVEAEAAVAQAVDIYRDLADRDGDVHRPRLADALHLLGRESTRPEPTRMAQALAQTEEAVAIYRGLVEADQRRYLPDLASALNSLTIRLLEIGRRDECLAAALEAVAIRRGLAERDPDTFLQDLATSLNNLGNAYAAKGNHYEALAVSRDAVGIRRRLTETNPYAYEQALALALNNLGMRLHTLGHAGEAVTVLREAEARLRDLMGTNPAANRQFLGLVLVNLASALPPTQPEQTLAFTAEAAEVFRWLAADRPDTYLGGLAKALNNHSAALSAVGQNRKALAVIEEAVALRRPLAETDPSWLPDLAASLENHATTLQNLGRARQAPAPQREAASIRDRLADADDPIAKAGATVAALRQGGNPADLAAALANLGSILARSDPVAAEDPLDEASRIYRTLAETEPELYEPRLAGVLNNEAANYLGLGQAATAVYVAETLVALLRRLTERAPAFYQPALARALSVQAAAQGQSGDFAAGEQSVREAIAQYKQLVQQAPYVFKAELKTVRLLESQLHLAPVVQAKVRKRFSRYGLRPSIMDRLGLTSGPVMVVVTILVGLVIAVVVAVVFVVALPWTVVRLILRRIRGGTTG</sequence>
<protein>
    <recommendedName>
        <fullName evidence="4">Tetratricopeptide repeat protein</fullName>
    </recommendedName>
</protein>
<keyword evidence="1" id="KW-0472">Membrane</keyword>
<dbReference type="Proteomes" id="UP000482960">
    <property type="component" value="Unassembled WGS sequence"/>
</dbReference>
<accession>A0A6V8KUG8</accession>
<reference evidence="2 3" key="2">
    <citation type="submission" date="2020-03" db="EMBL/GenBank/DDBJ databases">
        <authorList>
            <person name="Ichikawa N."/>
            <person name="Kimura A."/>
            <person name="Kitahashi Y."/>
            <person name="Uohara A."/>
        </authorList>
    </citation>
    <scope>NUCLEOTIDE SEQUENCE [LARGE SCALE GENOMIC DNA]</scope>
    <source>
        <strain evidence="2 3">NBRC 108638</strain>
    </source>
</reference>
<evidence type="ECO:0000313" key="2">
    <source>
        <dbReference type="EMBL" id="GFJ87474.1"/>
    </source>
</evidence>
<reference evidence="2 3" key="1">
    <citation type="submission" date="2020-03" db="EMBL/GenBank/DDBJ databases">
        <title>Whole genome shotgun sequence of Phytohabitans rumicis NBRC 108638.</title>
        <authorList>
            <person name="Komaki H."/>
            <person name="Tamura T."/>
        </authorList>
    </citation>
    <scope>NUCLEOTIDE SEQUENCE [LARGE SCALE GENOMIC DNA]</scope>
    <source>
        <strain evidence="2 3">NBRC 108638</strain>
    </source>
</reference>
<dbReference type="AlphaFoldDB" id="A0A6V8KUG8"/>
<dbReference type="Gene3D" id="1.25.40.10">
    <property type="entry name" value="Tetratricopeptide repeat domain"/>
    <property type="match status" value="4"/>
</dbReference>
<keyword evidence="1" id="KW-1133">Transmembrane helix</keyword>
<proteinExistence type="predicted"/>
<dbReference type="InterPro" id="IPR011990">
    <property type="entry name" value="TPR-like_helical_dom_sf"/>
</dbReference>
<dbReference type="RefSeq" id="WP_173074440.1">
    <property type="nucleotide sequence ID" value="NZ_BAABJB010000042.1"/>
</dbReference>
<keyword evidence="3" id="KW-1185">Reference proteome</keyword>
<organism evidence="2 3">
    <name type="scientific">Phytohabitans rumicis</name>
    <dbReference type="NCBI Taxonomy" id="1076125"/>
    <lineage>
        <taxon>Bacteria</taxon>
        <taxon>Bacillati</taxon>
        <taxon>Actinomycetota</taxon>
        <taxon>Actinomycetes</taxon>
        <taxon>Micromonosporales</taxon>
        <taxon>Micromonosporaceae</taxon>
    </lineage>
</organism>
<name>A0A6V8KUG8_9ACTN</name>
<feature type="transmembrane region" description="Helical" evidence="1">
    <location>
        <begin position="1105"/>
        <end position="1133"/>
    </location>
</feature>
<dbReference type="InterPro" id="IPR019734">
    <property type="entry name" value="TPR_rpt"/>
</dbReference>
<dbReference type="EMBL" id="BLPG01000001">
    <property type="protein sequence ID" value="GFJ87474.1"/>
    <property type="molecule type" value="Genomic_DNA"/>
</dbReference>
<evidence type="ECO:0008006" key="4">
    <source>
        <dbReference type="Google" id="ProtNLM"/>
    </source>
</evidence>